<dbReference type="InterPro" id="IPR016181">
    <property type="entry name" value="Acyl_CoA_acyltransferase"/>
</dbReference>
<feature type="domain" description="N-acetyltransferase" evidence="1">
    <location>
        <begin position="73"/>
        <end position="213"/>
    </location>
</feature>
<dbReference type="InterPro" id="IPR000182">
    <property type="entry name" value="GNAT_dom"/>
</dbReference>
<evidence type="ECO:0000313" key="3">
    <source>
        <dbReference type="Proteomes" id="UP000215902"/>
    </source>
</evidence>
<dbReference type="Gene3D" id="3.40.630.30">
    <property type="match status" value="1"/>
</dbReference>
<sequence>VGMSYTLRQAEQHELSRRDLRQLAFLPYDYTAHRVALGYARHWAILALALAATAAAQLAWGCPLLSAGVAACVPLYAYAHSRAFDWLVIQRGQPDYWDFAAAWRLPHRVYVAECDSSKRLIGVVCLQHRPDGSCDLQHAAVVASRRRGGVGSGLVRLALTEAGRLGYSRVTMYSTTVQAAAVAMYKRLGIGVDRVHSDGVSKRIPFLPKPFAYVRMSAELGKQGGPECLPESHKDC</sequence>
<dbReference type="GO" id="GO:0016747">
    <property type="term" value="F:acyltransferase activity, transferring groups other than amino-acyl groups"/>
    <property type="evidence" value="ECO:0007669"/>
    <property type="project" value="InterPro"/>
</dbReference>
<proteinExistence type="predicted"/>
<accession>A0A267FEY3</accession>
<organism evidence="2 3">
    <name type="scientific">Macrostomum lignano</name>
    <dbReference type="NCBI Taxonomy" id="282301"/>
    <lineage>
        <taxon>Eukaryota</taxon>
        <taxon>Metazoa</taxon>
        <taxon>Spiralia</taxon>
        <taxon>Lophotrochozoa</taxon>
        <taxon>Platyhelminthes</taxon>
        <taxon>Rhabditophora</taxon>
        <taxon>Macrostomorpha</taxon>
        <taxon>Macrostomida</taxon>
        <taxon>Macrostomidae</taxon>
        <taxon>Macrostomum</taxon>
    </lineage>
</organism>
<protein>
    <recommendedName>
        <fullName evidence="1">N-acetyltransferase domain-containing protein</fullName>
    </recommendedName>
</protein>
<dbReference type="EMBL" id="NIVC01001098">
    <property type="protein sequence ID" value="PAA72316.1"/>
    <property type="molecule type" value="Genomic_DNA"/>
</dbReference>
<comment type="caution">
    <text evidence="2">The sequence shown here is derived from an EMBL/GenBank/DDBJ whole genome shotgun (WGS) entry which is preliminary data.</text>
</comment>
<gene>
    <name evidence="2" type="ORF">BOX15_Mlig015396g1</name>
</gene>
<dbReference type="Pfam" id="PF00583">
    <property type="entry name" value="Acetyltransf_1"/>
    <property type="match status" value="1"/>
</dbReference>
<evidence type="ECO:0000313" key="2">
    <source>
        <dbReference type="EMBL" id="PAA72316.1"/>
    </source>
</evidence>
<dbReference type="AlphaFoldDB" id="A0A267FEY3"/>
<evidence type="ECO:0000259" key="1">
    <source>
        <dbReference type="PROSITE" id="PS51186"/>
    </source>
</evidence>
<feature type="non-terminal residue" evidence="2">
    <location>
        <position position="1"/>
    </location>
</feature>
<name>A0A267FEY3_9PLAT</name>
<keyword evidence="3" id="KW-1185">Reference proteome</keyword>
<dbReference type="SUPFAM" id="SSF55729">
    <property type="entry name" value="Acyl-CoA N-acyltransferases (Nat)"/>
    <property type="match status" value="1"/>
</dbReference>
<reference evidence="2 3" key="1">
    <citation type="submission" date="2017-06" db="EMBL/GenBank/DDBJ databases">
        <title>A platform for efficient transgenesis in Macrostomum lignano, a flatworm model organism for stem cell research.</title>
        <authorList>
            <person name="Berezikov E."/>
        </authorList>
    </citation>
    <scope>NUCLEOTIDE SEQUENCE [LARGE SCALE GENOMIC DNA]</scope>
    <source>
        <strain evidence="2">DV1</strain>
        <tissue evidence="2">Whole organism</tissue>
    </source>
</reference>
<dbReference type="Proteomes" id="UP000215902">
    <property type="component" value="Unassembled WGS sequence"/>
</dbReference>
<dbReference type="PROSITE" id="PS51186">
    <property type="entry name" value="GNAT"/>
    <property type="match status" value="1"/>
</dbReference>